<dbReference type="GO" id="GO:0017056">
    <property type="term" value="F:structural constituent of nuclear pore"/>
    <property type="evidence" value="ECO:0007669"/>
    <property type="project" value="InterPro"/>
</dbReference>
<evidence type="ECO:0000256" key="4">
    <source>
        <dbReference type="SAM" id="MobiDB-lite"/>
    </source>
</evidence>
<gene>
    <name evidence="5" type="ORF">N7532_009108</name>
</gene>
<dbReference type="RefSeq" id="XP_056472405.1">
    <property type="nucleotide sequence ID" value="XM_056621599.1"/>
</dbReference>
<proteinExistence type="inferred from homology"/>
<evidence type="ECO:0000256" key="1">
    <source>
        <dbReference type="ARBA" id="ARBA00004259"/>
    </source>
</evidence>
<protein>
    <submittedName>
        <fullName evidence="5">Nucleoporin interacting component Nup93/Nic96</fullName>
    </submittedName>
</protein>
<dbReference type="InterPro" id="IPR007231">
    <property type="entry name" value="Nucleoporin_int_Nup93/Nic96"/>
</dbReference>
<evidence type="ECO:0000256" key="3">
    <source>
        <dbReference type="ARBA" id="ARBA00023242"/>
    </source>
</evidence>
<dbReference type="EMBL" id="JAPQKI010000009">
    <property type="protein sequence ID" value="KAJ5090424.1"/>
    <property type="molecule type" value="Genomic_DNA"/>
</dbReference>
<reference evidence="5" key="2">
    <citation type="journal article" date="2023" name="IMA Fungus">
        <title>Comparative genomic study of the Penicillium genus elucidates a diverse pangenome and 15 lateral gene transfer events.</title>
        <authorList>
            <person name="Petersen C."/>
            <person name="Sorensen T."/>
            <person name="Nielsen M.R."/>
            <person name="Sondergaard T.E."/>
            <person name="Sorensen J.L."/>
            <person name="Fitzpatrick D.A."/>
            <person name="Frisvad J.C."/>
            <person name="Nielsen K.L."/>
        </authorList>
    </citation>
    <scope>NUCLEOTIDE SEQUENCE</scope>
    <source>
        <strain evidence="5">IBT 30761</strain>
    </source>
</reference>
<accession>A0A9W9EYL5</accession>
<evidence type="ECO:0000313" key="5">
    <source>
        <dbReference type="EMBL" id="KAJ5090424.1"/>
    </source>
</evidence>
<dbReference type="Proteomes" id="UP001149074">
    <property type="component" value="Unassembled WGS sequence"/>
</dbReference>
<dbReference type="AlphaFoldDB" id="A0A9W9EYL5"/>
<comment type="similarity">
    <text evidence="2">Belongs to the nucleoporin interacting component (NIC) family.</text>
</comment>
<keyword evidence="6" id="KW-1185">Reference proteome</keyword>
<dbReference type="GO" id="GO:0005643">
    <property type="term" value="C:nuclear pore"/>
    <property type="evidence" value="ECO:0007669"/>
    <property type="project" value="InterPro"/>
</dbReference>
<reference evidence="5" key="1">
    <citation type="submission" date="2022-11" db="EMBL/GenBank/DDBJ databases">
        <authorList>
            <person name="Petersen C."/>
        </authorList>
    </citation>
    <scope>NUCLEOTIDE SEQUENCE</scope>
    <source>
        <strain evidence="5">IBT 30761</strain>
    </source>
</reference>
<feature type="compositionally biased region" description="Polar residues" evidence="4">
    <location>
        <begin position="269"/>
        <end position="289"/>
    </location>
</feature>
<dbReference type="GO" id="GO:0006606">
    <property type="term" value="P:protein import into nucleus"/>
    <property type="evidence" value="ECO:0007669"/>
    <property type="project" value="TreeGrafter"/>
</dbReference>
<dbReference type="OrthoDB" id="1918363at2759"/>
<dbReference type="GO" id="GO:0016973">
    <property type="term" value="P:poly(A)+ mRNA export from nucleus"/>
    <property type="evidence" value="ECO:0007669"/>
    <property type="project" value="TreeGrafter"/>
</dbReference>
<feature type="region of interest" description="Disordered" evidence="4">
    <location>
        <begin position="30"/>
        <end position="89"/>
    </location>
</feature>
<feature type="compositionally biased region" description="Basic and acidic residues" evidence="4">
    <location>
        <begin position="314"/>
        <end position="323"/>
    </location>
</feature>
<name>A0A9W9EYL5_9EURO</name>
<feature type="compositionally biased region" description="Low complexity" evidence="4">
    <location>
        <begin position="66"/>
        <end position="89"/>
    </location>
</feature>
<sequence>MAFNSGSLFGGGGLGSSTIPQSTGLFGQSNSTSAFGNASTSVGTTQGAQTSSLFGQPKAQQQPPDQSSLLGQAQQQSTTTQTQGGTSTQATQPAFFNSLLERGKKRPFTSAGQSGNFEDIPSLQLGLDDIRRKARELGTSGSKDSQQNIATGKAHYLLASSGISPGRTLRDLRSLDPQASLTAAREPDTFDPDNQRFLRNIQQRGRQAMVAESLSRAQRDFDTFLEEKVDMDWEEQRRRIFDHFGLSQKDAANAGHMKSTMQGAFGRSGRQSKQAGINPVNGPSATSRRSVFGRSGLDKSVIGTPGAGLTSRQLFEDPAERSEGLAATVSPSSRPSREKMSKYAEKVQHLNTIRLQDQTFPVLHQFADVELETGGDVPRQISDAYRALVNIVGEKPTISGAEDPMAVRERHYASSYLDESTKSRTAIKLKQRILEGSREFLEQMFYSQVESDIAKNPREAQVGGIPSVLNKIRAYIRLRAARKDLAPDGTELQMIGPDYCWILIFYLLRSGHVDEAVRYATGDHGFKSMDHKFVTYIASWAKERRLPRDMQQRINGEYQQRLRNAPEGTVDPFRMACYKIIGRCDLTGRRLDGVNQSVEDWMWLQFSLAREDDRAEEAAGDIFGLEDIQTDITEIGQRVFTKGQDGPGGYGTFFLLQILGGMFEQAVAYLGTYDSVAAVHFAIALAYYGLLRVSDFYVSGDEILSFTVKQFPQINFGYLITQYTREFRTGNVEAAIDYFTLICLNADLPGSLGKSQSSVCHEALREFILETRDFAKLLGDIRADGYRIKGQDFLKNITVQAAAVADDKGLVTDAVLLYHLAENYDRVIEIINRSLSDAIAVELGGAISKLQPLRPRVAEGQNEPGSSLSLTTVDDPVALGKNMITLYDSKPMYYESIRPVNRDACALLIRMMDAKIEVEAGRWPEALDAIDRLGVLPLRAGGSMPQIRNAAHAFSSLPDSISRNIGPVIMWSIACIGYERHKQTSGPYDTATHQGFAEQLLGMAKDLMVFSGMVKYKLPPKVYEALARAGTDIGAF</sequence>
<evidence type="ECO:0000256" key="2">
    <source>
        <dbReference type="ARBA" id="ARBA00010186"/>
    </source>
</evidence>
<dbReference type="Pfam" id="PF04097">
    <property type="entry name" value="Nic96"/>
    <property type="match status" value="1"/>
</dbReference>
<comment type="subcellular location">
    <subcellularLocation>
        <location evidence="1">Nucleus envelope</location>
    </subcellularLocation>
</comment>
<dbReference type="PANTHER" id="PTHR11225">
    <property type="entry name" value="NUCLEAR PORE COMPLEX PROTEIN NUP93 NUCLEOPORIN NUP93 DEAD EYE PROTEIN"/>
    <property type="match status" value="1"/>
</dbReference>
<dbReference type="GeneID" id="81360578"/>
<keyword evidence="3" id="KW-0539">Nucleus</keyword>
<comment type="caution">
    <text evidence="5">The sequence shown here is derived from an EMBL/GenBank/DDBJ whole genome shotgun (WGS) entry which is preliminary data.</text>
</comment>
<dbReference type="PANTHER" id="PTHR11225:SF4">
    <property type="entry name" value="NUCLEAR PORE COMPLEX PROTEIN NUP93"/>
    <property type="match status" value="1"/>
</dbReference>
<feature type="region of interest" description="Disordered" evidence="4">
    <location>
        <begin position="262"/>
        <end position="341"/>
    </location>
</feature>
<evidence type="ECO:0000313" key="6">
    <source>
        <dbReference type="Proteomes" id="UP001149074"/>
    </source>
</evidence>
<organism evidence="5 6">
    <name type="scientific">Penicillium argentinense</name>
    <dbReference type="NCBI Taxonomy" id="1131581"/>
    <lineage>
        <taxon>Eukaryota</taxon>
        <taxon>Fungi</taxon>
        <taxon>Dikarya</taxon>
        <taxon>Ascomycota</taxon>
        <taxon>Pezizomycotina</taxon>
        <taxon>Eurotiomycetes</taxon>
        <taxon>Eurotiomycetidae</taxon>
        <taxon>Eurotiales</taxon>
        <taxon>Aspergillaceae</taxon>
        <taxon>Penicillium</taxon>
    </lineage>
</organism>
<feature type="compositionally biased region" description="Polar residues" evidence="4">
    <location>
        <begin position="30"/>
        <end position="65"/>
    </location>
</feature>